<dbReference type="HOGENOM" id="CLU_013350_3_0_3"/>
<dbReference type="InterPro" id="IPR005225">
    <property type="entry name" value="Small_GTP-bd"/>
</dbReference>
<evidence type="ECO:0000256" key="1">
    <source>
        <dbReference type="ARBA" id="ARBA00003926"/>
    </source>
</evidence>
<evidence type="ECO:0000256" key="10">
    <source>
        <dbReference type="ARBA" id="ARBA00023004"/>
    </source>
</evidence>
<keyword evidence="4" id="KW-1003">Cell membrane</keyword>
<evidence type="ECO:0000313" key="20">
    <source>
        <dbReference type="Proteomes" id="UP000010384"/>
    </source>
</evidence>
<evidence type="ECO:0000256" key="12">
    <source>
        <dbReference type="ARBA" id="ARBA00023134"/>
    </source>
</evidence>
<evidence type="ECO:0000256" key="8">
    <source>
        <dbReference type="ARBA" id="ARBA00022741"/>
    </source>
</evidence>
<feature type="domain" description="FeoB-type G" evidence="18">
    <location>
        <begin position="3"/>
        <end position="169"/>
    </location>
</feature>
<feature type="transmembrane region" description="Helical" evidence="17">
    <location>
        <begin position="682"/>
        <end position="704"/>
    </location>
</feature>
<feature type="binding site" evidence="15">
    <location>
        <begin position="10"/>
        <end position="17"/>
    </location>
    <ligand>
        <name>GTP</name>
        <dbReference type="ChEBI" id="CHEBI:37565"/>
        <label>1</label>
    </ligand>
</feature>
<dbReference type="GO" id="GO:0005525">
    <property type="term" value="F:GTP binding"/>
    <property type="evidence" value="ECO:0007669"/>
    <property type="project" value="UniProtKB-KW"/>
</dbReference>
<keyword evidence="3 17" id="KW-0813">Transport</keyword>
<dbReference type="Pfam" id="PF17910">
    <property type="entry name" value="FeoB_Cyto"/>
    <property type="match status" value="1"/>
</dbReference>
<dbReference type="InterPro" id="IPR003373">
    <property type="entry name" value="Fe2_transport_prot-B"/>
</dbReference>
<feature type="binding site" evidence="16">
    <location>
        <position position="25"/>
    </location>
    <ligand>
        <name>Mg(2+)</name>
        <dbReference type="ChEBI" id="CHEBI:18420"/>
        <label>2</label>
    </ligand>
</feature>
<dbReference type="Pfam" id="PF07670">
    <property type="entry name" value="Gate"/>
    <property type="match status" value="2"/>
</dbReference>
<dbReference type="InParanoid" id="K9TT58"/>
<dbReference type="KEGG" id="cthe:Chro_0036"/>
<evidence type="ECO:0000256" key="3">
    <source>
        <dbReference type="ARBA" id="ARBA00022448"/>
    </source>
</evidence>
<evidence type="ECO:0000256" key="7">
    <source>
        <dbReference type="ARBA" id="ARBA00022692"/>
    </source>
</evidence>
<dbReference type="InterPro" id="IPR030389">
    <property type="entry name" value="G_FEOB_dom"/>
</dbReference>
<feature type="transmembrane region" description="Helical" evidence="17">
    <location>
        <begin position="743"/>
        <end position="761"/>
    </location>
</feature>
<feature type="binding site" evidence="15">
    <location>
        <begin position="35"/>
        <end position="39"/>
    </location>
    <ligand>
        <name>GTP</name>
        <dbReference type="ChEBI" id="CHEBI:37565"/>
        <label>2</label>
    </ligand>
</feature>
<feature type="binding site" evidence="16">
    <location>
        <position position="22"/>
    </location>
    <ligand>
        <name>Mg(2+)</name>
        <dbReference type="ChEBI" id="CHEBI:18420"/>
        <label>1</label>
    </ligand>
</feature>
<dbReference type="CDD" id="cd01879">
    <property type="entry name" value="FeoB"/>
    <property type="match status" value="1"/>
</dbReference>
<dbReference type="GO" id="GO:0015093">
    <property type="term" value="F:ferrous iron transmembrane transporter activity"/>
    <property type="evidence" value="ECO:0007669"/>
    <property type="project" value="UniProtKB-UniRule"/>
</dbReference>
<evidence type="ECO:0000313" key="19">
    <source>
        <dbReference type="EMBL" id="AFY85593.1"/>
    </source>
</evidence>
<accession>K9TT58</accession>
<evidence type="ECO:0000256" key="4">
    <source>
        <dbReference type="ARBA" id="ARBA00022475"/>
    </source>
</evidence>
<dbReference type="Proteomes" id="UP000010384">
    <property type="component" value="Chromosome"/>
</dbReference>
<dbReference type="SUPFAM" id="SSF52540">
    <property type="entry name" value="P-loop containing nucleoside triphosphate hydrolases"/>
    <property type="match status" value="1"/>
</dbReference>
<dbReference type="InterPro" id="IPR041069">
    <property type="entry name" value="FeoB_Cyto"/>
</dbReference>
<dbReference type="Pfam" id="PF07664">
    <property type="entry name" value="FeoB_C"/>
    <property type="match status" value="1"/>
</dbReference>
<dbReference type="FunFam" id="3.40.50.300:FF:000426">
    <property type="entry name" value="Ferrous iron transport protein B"/>
    <property type="match status" value="1"/>
</dbReference>
<evidence type="ECO:0000256" key="14">
    <source>
        <dbReference type="NCBIfam" id="TIGR00437"/>
    </source>
</evidence>
<dbReference type="OrthoDB" id="9809127at2"/>
<keyword evidence="20" id="KW-1185">Reference proteome</keyword>
<keyword evidence="11" id="KW-0406">Ion transport</keyword>
<dbReference type="PANTHER" id="PTHR43185:SF1">
    <property type="entry name" value="FE(2+) TRANSPORTER FEOB"/>
    <property type="match status" value="1"/>
</dbReference>
<keyword evidence="7 17" id="KW-0812">Transmembrane</keyword>
<dbReference type="PANTHER" id="PTHR43185">
    <property type="entry name" value="FERROUS IRON TRANSPORT PROTEIN B"/>
    <property type="match status" value="1"/>
</dbReference>
<evidence type="ECO:0000256" key="2">
    <source>
        <dbReference type="ARBA" id="ARBA00004429"/>
    </source>
</evidence>
<dbReference type="InterPro" id="IPR050860">
    <property type="entry name" value="FeoB_GTPase"/>
</dbReference>
<keyword evidence="13 17" id="KW-0472">Membrane</keyword>
<keyword evidence="6" id="KW-0997">Cell inner membrane</keyword>
<dbReference type="InterPro" id="IPR011640">
    <property type="entry name" value="Fe2_transport_prot_B_C"/>
</dbReference>
<dbReference type="Pfam" id="PF02421">
    <property type="entry name" value="FeoB_N"/>
    <property type="match status" value="1"/>
</dbReference>
<protein>
    <recommendedName>
        <fullName evidence="14 17">Ferrous iron transport protein B</fullName>
    </recommendedName>
</protein>
<evidence type="ECO:0000256" key="17">
    <source>
        <dbReference type="RuleBase" id="RU362098"/>
    </source>
</evidence>
<comment type="subcellular location">
    <subcellularLocation>
        <location evidence="2 17">Cell inner membrane</location>
        <topology evidence="2 17">Multi-pass membrane protein</topology>
    </subcellularLocation>
</comment>
<feature type="binding site" evidence="15">
    <location>
        <begin position="56"/>
        <end position="59"/>
    </location>
    <ligand>
        <name>GTP</name>
        <dbReference type="ChEBI" id="CHEBI:37565"/>
        <label>3</label>
    </ligand>
</feature>
<sequence>MSKPTIGIVGNPNCGKTTLFNALTGANQRVGNWAGVTVERKEGSYRYQQLEVTVVDLPGVYSLDAEDAATGLDELVARDYLLCNEADLFINIVDAANLERNLYLTTQVLEMGVPLVVALNMMDLAEKREIRINPSLLSERLGCPVIPICANTGRGVPQLRDSINNALVQRSLPKTYVAYPAVIEAALTELIPLIEDNIRDRQVKPRWVALNLLQYEDRVAPEVSSEALLQAIVEHRRRIHQTLGDDIDLLIADSRYNWIHQLIGGVTQRTRQVQQTQSDKIDRVVLNRWLGIPIFLVVMYAMFLISINVGGAFVDFFDLAFGTVFVDGVAHFLEQIHAPGWSIGLLADGVGGGIQTTATFIPQIGLLFICLSLLEDSGYMARAAFVMDRLMRFVGLPGKSFVPMMVGFGCNIPGIMATRTLEKRRDRLMTVMMNPFMSCGARLPVYALFTAAFFPTNGQNIVFLLYILGILAAVFTGIVLKNTILKGQAAPFVMELPPYHVPTLRGVLLRAWDRLKAFIKRAGKAIVAMVVILGLLNSVGVDGSFGKQDSQDSILSAFSRTVTPVFTPMGLQQENWVATVGIFTGVFAKEVMVGTLDALYTDLAQQETGQEEPEAEYSFWGGIGEAFASIPKNLADLSNQLLDPVGISVIDTSGDRKAAAAAQEVHYSTYGQMAQRFGSTTAAIAFLLFVLLYFPCVSATAAVYRETNLGWTIFSSCWTTGIAYWVAVFYYQLMTLQQHPMTAIAWLIGLLVFMVATVVVLKRFSSRRQQLRTVTVAQRAAEPAMRR</sequence>
<feature type="transmembrane region" description="Helical" evidence="17">
    <location>
        <begin position="401"/>
        <end position="421"/>
    </location>
</feature>
<keyword evidence="5 17" id="KW-0410">Iron transport</keyword>
<evidence type="ECO:0000256" key="15">
    <source>
        <dbReference type="PIRSR" id="PIRSR603373-1"/>
    </source>
</evidence>
<dbReference type="GO" id="GO:0046872">
    <property type="term" value="F:metal ion binding"/>
    <property type="evidence" value="ECO:0007669"/>
    <property type="project" value="UniProtKB-KW"/>
</dbReference>
<keyword evidence="12 15" id="KW-0342">GTP-binding</keyword>
<dbReference type="NCBIfam" id="TIGR00231">
    <property type="entry name" value="small_GTP"/>
    <property type="match status" value="1"/>
</dbReference>
<keyword evidence="16" id="KW-0479">Metal-binding</keyword>
<dbReference type="PATRIC" id="fig|251229.3.peg.45"/>
<evidence type="ECO:0000256" key="16">
    <source>
        <dbReference type="PIRSR" id="PIRSR603373-2"/>
    </source>
</evidence>
<dbReference type="AlphaFoldDB" id="K9TT58"/>
<evidence type="ECO:0000256" key="5">
    <source>
        <dbReference type="ARBA" id="ARBA00022496"/>
    </source>
</evidence>
<dbReference type="Gene3D" id="3.40.50.300">
    <property type="entry name" value="P-loop containing nucleotide triphosphate hydrolases"/>
    <property type="match status" value="1"/>
</dbReference>
<organism evidence="19 20">
    <name type="scientific">Chroococcidiopsis thermalis (strain PCC 7203)</name>
    <dbReference type="NCBI Taxonomy" id="251229"/>
    <lineage>
        <taxon>Bacteria</taxon>
        <taxon>Bacillati</taxon>
        <taxon>Cyanobacteriota</taxon>
        <taxon>Cyanophyceae</taxon>
        <taxon>Chroococcidiopsidales</taxon>
        <taxon>Chroococcidiopsidaceae</taxon>
        <taxon>Chroococcidiopsis</taxon>
    </lineage>
</organism>
<evidence type="ECO:0000256" key="13">
    <source>
        <dbReference type="ARBA" id="ARBA00023136"/>
    </source>
</evidence>
<dbReference type="PRINTS" id="PR00326">
    <property type="entry name" value="GTP1OBG"/>
</dbReference>
<feature type="binding site" evidence="16">
    <location>
        <position position="21"/>
    </location>
    <ligand>
        <name>Mg(2+)</name>
        <dbReference type="ChEBI" id="CHEBI:18420"/>
        <label>2</label>
    </ligand>
</feature>
<reference evidence="19 20" key="1">
    <citation type="submission" date="2012-06" db="EMBL/GenBank/DDBJ databases">
        <title>Finished chromosome of genome of Chroococcidiopsis thermalis PCC 7203.</title>
        <authorList>
            <consortium name="US DOE Joint Genome Institute"/>
            <person name="Gugger M."/>
            <person name="Coursin T."/>
            <person name="Rippka R."/>
            <person name="Tandeau De Marsac N."/>
            <person name="Huntemann M."/>
            <person name="Wei C.-L."/>
            <person name="Han J."/>
            <person name="Detter J.C."/>
            <person name="Han C."/>
            <person name="Tapia R."/>
            <person name="Davenport K."/>
            <person name="Daligault H."/>
            <person name="Erkkila T."/>
            <person name="Gu W."/>
            <person name="Munk A.C.C."/>
            <person name="Teshima H."/>
            <person name="Xu Y."/>
            <person name="Chain P."/>
            <person name="Chen A."/>
            <person name="Krypides N."/>
            <person name="Mavromatis K."/>
            <person name="Markowitz V."/>
            <person name="Szeto E."/>
            <person name="Ivanova N."/>
            <person name="Mikhailova N."/>
            <person name="Ovchinnikova G."/>
            <person name="Pagani I."/>
            <person name="Pati A."/>
            <person name="Goodwin L."/>
            <person name="Peters L."/>
            <person name="Pitluck S."/>
            <person name="Woyke T."/>
            <person name="Kerfeld C."/>
        </authorList>
    </citation>
    <scope>NUCLEOTIDE SEQUENCE [LARGE SCALE GENOMIC DNA]</scope>
    <source>
        <strain evidence="19 20">PCC 7203</strain>
    </source>
</reference>
<dbReference type="NCBIfam" id="NF007105">
    <property type="entry name" value="PRK09554.1"/>
    <property type="match status" value="1"/>
</dbReference>
<dbReference type="EMBL" id="CP003597">
    <property type="protein sequence ID" value="AFY85593.1"/>
    <property type="molecule type" value="Genomic_DNA"/>
</dbReference>
<feature type="binding site" evidence="16">
    <location>
        <position position="24"/>
    </location>
    <ligand>
        <name>Mg(2+)</name>
        <dbReference type="ChEBI" id="CHEBI:18420"/>
        <label>2</label>
    </ligand>
</feature>
<evidence type="ECO:0000259" key="18">
    <source>
        <dbReference type="PROSITE" id="PS51711"/>
    </source>
</evidence>
<name>K9TT58_CHRTP</name>
<keyword evidence="8 15" id="KW-0547">Nucleotide-binding</keyword>
<dbReference type="PROSITE" id="PS51711">
    <property type="entry name" value="G_FEOB"/>
    <property type="match status" value="1"/>
</dbReference>
<dbReference type="InterPro" id="IPR011642">
    <property type="entry name" value="Gate_dom"/>
</dbReference>
<dbReference type="InterPro" id="IPR027417">
    <property type="entry name" value="P-loop_NTPase"/>
</dbReference>
<comment type="function">
    <text evidence="1 17">Probable transporter of a GTP-driven Fe(2+) uptake system.</text>
</comment>
<feature type="transmembrane region" description="Helical" evidence="17">
    <location>
        <begin position="289"/>
        <end position="314"/>
    </location>
</feature>
<feature type="binding site" evidence="15">
    <location>
        <begin position="120"/>
        <end position="123"/>
    </location>
    <ligand>
        <name>GTP</name>
        <dbReference type="ChEBI" id="CHEBI:37565"/>
        <label>1</label>
    </ligand>
</feature>
<keyword evidence="16" id="KW-0460">Magnesium</keyword>
<dbReference type="GO" id="GO:0005886">
    <property type="term" value="C:plasma membrane"/>
    <property type="evidence" value="ECO:0007669"/>
    <property type="project" value="UniProtKB-SubCell"/>
</dbReference>
<dbReference type="Gene3D" id="1.10.287.1770">
    <property type="match status" value="1"/>
</dbReference>
<proteinExistence type="inferred from homology"/>
<feature type="transmembrane region" description="Helical" evidence="17">
    <location>
        <begin position="461"/>
        <end position="480"/>
    </location>
</feature>
<keyword evidence="10 17" id="KW-0408">Iron</keyword>
<comment type="similarity">
    <text evidence="17">Belongs to the TRAFAC class TrmE-Era-EngA-EngB-Septin-like GTPase superfamily. FeoB GTPase (TC 9.A.8) family.</text>
</comment>
<comment type="caution">
    <text evidence="17">Lacks conserved residue(s) required for the propagation of feature annotation.</text>
</comment>
<keyword evidence="9 17" id="KW-1133">Transmembrane helix</keyword>
<dbReference type="InterPro" id="IPR006073">
    <property type="entry name" value="GTP-bd"/>
</dbReference>
<dbReference type="STRING" id="251229.Chro_0036"/>
<evidence type="ECO:0000256" key="11">
    <source>
        <dbReference type="ARBA" id="ARBA00023065"/>
    </source>
</evidence>
<dbReference type="RefSeq" id="WP_015152145.1">
    <property type="nucleotide sequence ID" value="NC_019695.1"/>
</dbReference>
<dbReference type="eggNOG" id="COG0370">
    <property type="taxonomic scope" value="Bacteria"/>
</dbReference>
<feature type="transmembrane region" description="Helical" evidence="17">
    <location>
        <begin position="433"/>
        <end position="455"/>
    </location>
</feature>
<feature type="transmembrane region" description="Helical" evidence="17">
    <location>
        <begin position="711"/>
        <end position="731"/>
    </location>
</feature>
<gene>
    <name evidence="19" type="ORF">Chro_0036</name>
</gene>
<evidence type="ECO:0000256" key="9">
    <source>
        <dbReference type="ARBA" id="ARBA00022989"/>
    </source>
</evidence>
<dbReference type="NCBIfam" id="TIGR00437">
    <property type="entry name" value="feoB"/>
    <property type="match status" value="1"/>
</dbReference>
<evidence type="ECO:0000256" key="6">
    <source>
        <dbReference type="ARBA" id="ARBA00022519"/>
    </source>
</evidence>